<evidence type="ECO:0000256" key="3">
    <source>
        <dbReference type="ARBA" id="ARBA00022448"/>
    </source>
</evidence>
<comment type="similarity">
    <text evidence="2">Belongs to the binding-protein-dependent transport system permease family. FecCD subfamily.</text>
</comment>
<evidence type="ECO:0000256" key="6">
    <source>
        <dbReference type="ARBA" id="ARBA00022989"/>
    </source>
</evidence>
<dbReference type="PANTHER" id="PTHR30472:SF24">
    <property type="entry name" value="FERRIC ENTEROBACTIN TRANSPORT SYSTEM PERMEASE PROTEIN FEPG"/>
    <property type="match status" value="1"/>
</dbReference>
<feature type="transmembrane region" description="Helical" evidence="8">
    <location>
        <begin position="173"/>
        <end position="192"/>
    </location>
</feature>
<evidence type="ECO:0000256" key="4">
    <source>
        <dbReference type="ARBA" id="ARBA00022475"/>
    </source>
</evidence>
<dbReference type="SUPFAM" id="SSF81345">
    <property type="entry name" value="ABC transporter involved in vitamin B12 uptake, BtuC"/>
    <property type="match status" value="1"/>
</dbReference>
<feature type="transmembrane region" description="Helical" evidence="8">
    <location>
        <begin position="264"/>
        <end position="288"/>
    </location>
</feature>
<keyword evidence="7 8" id="KW-0472">Membrane</keyword>
<feature type="transmembrane region" description="Helical" evidence="8">
    <location>
        <begin position="91"/>
        <end position="112"/>
    </location>
</feature>
<dbReference type="RefSeq" id="WP_052425987.1">
    <property type="nucleotide sequence ID" value="NZ_AXCY01000016.1"/>
</dbReference>
<dbReference type="PANTHER" id="PTHR30472">
    <property type="entry name" value="FERRIC ENTEROBACTIN TRANSPORT SYSTEM PERMEASE PROTEIN"/>
    <property type="match status" value="1"/>
</dbReference>
<proteinExistence type="inferred from homology"/>
<dbReference type="Pfam" id="PF01032">
    <property type="entry name" value="FecCD"/>
    <property type="match status" value="1"/>
</dbReference>
<accession>A0A0A0BUL6</accession>
<dbReference type="EMBL" id="AXCY01000016">
    <property type="protein sequence ID" value="KGM11660.1"/>
    <property type="molecule type" value="Genomic_DNA"/>
</dbReference>
<feature type="transmembrane region" description="Helical" evidence="8">
    <location>
        <begin position="132"/>
        <end position="161"/>
    </location>
</feature>
<dbReference type="Proteomes" id="UP000029839">
    <property type="component" value="Unassembled WGS sequence"/>
</dbReference>
<sequence length="360" mass="34996">ARPRAVEDVAMAAGVEGATTGRTTVDDLARLRAHDRRRATVVLGALGVLLAGLALAALSLGAVPLTPAQVVAALGGEGSTFVVTGLRLPRLALAVAVGASLGLSGALLQSVVRNPLASPDIVGLTGGASAAAVLAIAAGATGVAVDGAALVGAVGASVLVFTLSGRGVTGTRFVVVGVAVAFLAQGVLGYGLTRASLSEAEQAFFWLVGSVGSAPWGDVARVAVVLAGAAAVLAVGRRPLAALALDDDTARAIGGRPVATRVGAILVSSVLAAVAVAVAGPVAFVGFVSGPIARRLRGHGPALATAALVGAAVVVGADLLAQHGVPGTLRPPVGIVTGALGAPVLVWLLVRGERRKESPA</sequence>
<evidence type="ECO:0000256" key="2">
    <source>
        <dbReference type="ARBA" id="ARBA00007935"/>
    </source>
</evidence>
<name>A0A0A0BUL6_9CELL</name>
<reference evidence="9 10" key="2">
    <citation type="journal article" date="2015" name="Stand. Genomic Sci.">
        <title>Draft genome sequence of Cellulomonas carbonis T26(T) and comparative analysis of six Cellulomonas genomes.</title>
        <authorList>
            <person name="Zhuang W."/>
            <person name="Zhang S."/>
            <person name="Xia X."/>
            <person name="Wang G."/>
        </authorList>
    </citation>
    <scope>NUCLEOTIDE SEQUENCE [LARGE SCALE GENOMIC DNA]</scope>
    <source>
        <strain evidence="9 10">T26</strain>
    </source>
</reference>
<evidence type="ECO:0000256" key="8">
    <source>
        <dbReference type="SAM" id="Phobius"/>
    </source>
</evidence>
<dbReference type="InterPro" id="IPR000522">
    <property type="entry name" value="ABC_transptr_permease_BtuC"/>
</dbReference>
<evidence type="ECO:0000256" key="5">
    <source>
        <dbReference type="ARBA" id="ARBA00022692"/>
    </source>
</evidence>
<protein>
    <submittedName>
        <fullName evidence="9">Iron ABC transporter</fullName>
    </submittedName>
</protein>
<dbReference type="Gene3D" id="1.10.3470.10">
    <property type="entry name" value="ABC transporter involved in vitamin B12 uptake, BtuC"/>
    <property type="match status" value="1"/>
</dbReference>
<evidence type="ECO:0000256" key="1">
    <source>
        <dbReference type="ARBA" id="ARBA00004651"/>
    </source>
</evidence>
<organism evidence="9 10">
    <name type="scientific">Cellulomonas carbonis T26</name>
    <dbReference type="NCBI Taxonomy" id="947969"/>
    <lineage>
        <taxon>Bacteria</taxon>
        <taxon>Bacillati</taxon>
        <taxon>Actinomycetota</taxon>
        <taxon>Actinomycetes</taxon>
        <taxon>Micrococcales</taxon>
        <taxon>Cellulomonadaceae</taxon>
        <taxon>Cellulomonas</taxon>
    </lineage>
</organism>
<keyword evidence="3" id="KW-0813">Transport</keyword>
<feature type="transmembrane region" description="Helical" evidence="8">
    <location>
        <begin position="300"/>
        <end position="321"/>
    </location>
</feature>
<dbReference type="AlphaFoldDB" id="A0A0A0BUL6"/>
<dbReference type="InterPro" id="IPR037294">
    <property type="entry name" value="ABC_BtuC-like"/>
</dbReference>
<feature type="non-terminal residue" evidence="9">
    <location>
        <position position="1"/>
    </location>
</feature>
<evidence type="ECO:0000313" key="10">
    <source>
        <dbReference type="Proteomes" id="UP000029839"/>
    </source>
</evidence>
<dbReference type="GO" id="GO:0022857">
    <property type="term" value="F:transmembrane transporter activity"/>
    <property type="evidence" value="ECO:0007669"/>
    <property type="project" value="InterPro"/>
</dbReference>
<keyword evidence="4" id="KW-1003">Cell membrane</keyword>
<feature type="transmembrane region" description="Helical" evidence="8">
    <location>
        <begin position="39"/>
        <end position="60"/>
    </location>
</feature>
<dbReference type="GO" id="GO:0005886">
    <property type="term" value="C:plasma membrane"/>
    <property type="evidence" value="ECO:0007669"/>
    <property type="project" value="UniProtKB-SubCell"/>
</dbReference>
<keyword evidence="5 8" id="KW-0812">Transmembrane</keyword>
<keyword evidence="6 8" id="KW-1133">Transmembrane helix</keyword>
<comment type="caution">
    <text evidence="9">The sequence shown here is derived from an EMBL/GenBank/DDBJ whole genome shotgun (WGS) entry which is preliminary data.</text>
</comment>
<dbReference type="GO" id="GO:0033214">
    <property type="term" value="P:siderophore-iron import into cell"/>
    <property type="evidence" value="ECO:0007669"/>
    <property type="project" value="TreeGrafter"/>
</dbReference>
<keyword evidence="10" id="KW-1185">Reference proteome</keyword>
<gene>
    <name evidence="9" type="ORF">N868_07760</name>
</gene>
<reference evidence="9 10" key="1">
    <citation type="submission" date="2013-08" db="EMBL/GenBank/DDBJ databases">
        <title>Genome sequencing of Cellulomonas carbonis T26.</title>
        <authorList>
            <person name="Chen F."/>
            <person name="Li Y."/>
            <person name="Wang G."/>
        </authorList>
    </citation>
    <scope>NUCLEOTIDE SEQUENCE [LARGE SCALE GENOMIC DNA]</scope>
    <source>
        <strain evidence="9 10">T26</strain>
    </source>
</reference>
<evidence type="ECO:0000256" key="7">
    <source>
        <dbReference type="ARBA" id="ARBA00023136"/>
    </source>
</evidence>
<evidence type="ECO:0000313" key="9">
    <source>
        <dbReference type="EMBL" id="KGM11660.1"/>
    </source>
</evidence>
<comment type="subcellular location">
    <subcellularLocation>
        <location evidence="1">Cell membrane</location>
        <topology evidence="1">Multi-pass membrane protein</topology>
    </subcellularLocation>
</comment>
<feature type="transmembrane region" description="Helical" evidence="8">
    <location>
        <begin position="333"/>
        <end position="350"/>
    </location>
</feature>